<name>A0A4R2PLB0_RHOSA</name>
<keyword evidence="2" id="KW-0067">ATP-binding</keyword>
<dbReference type="InterPro" id="IPR038726">
    <property type="entry name" value="PDDEXK_AddAB-type"/>
</dbReference>
<dbReference type="InParanoid" id="A0A4R2PLB0"/>
<dbReference type="SUPFAM" id="SSF52540">
    <property type="entry name" value="P-loop containing nucleoside triphosphate hydrolases"/>
    <property type="match status" value="1"/>
</dbReference>
<keyword evidence="2" id="KW-0378">Hydrolase</keyword>
<keyword evidence="3" id="KW-1185">Reference proteome</keyword>
<evidence type="ECO:0000313" key="2">
    <source>
        <dbReference type="EMBL" id="TCP36392.1"/>
    </source>
</evidence>
<evidence type="ECO:0000259" key="1">
    <source>
        <dbReference type="Pfam" id="PF12705"/>
    </source>
</evidence>
<dbReference type="OrthoDB" id="9780606at2"/>
<accession>A0A4R2PLB0</accession>
<evidence type="ECO:0000313" key="3">
    <source>
        <dbReference type="Proteomes" id="UP000295399"/>
    </source>
</evidence>
<comment type="caution">
    <text evidence="2">The sequence shown here is derived from an EMBL/GenBank/DDBJ whole genome shotgun (WGS) entry which is preliminary data.</text>
</comment>
<dbReference type="EMBL" id="SLXO01000003">
    <property type="protein sequence ID" value="TCP36392.1"/>
    <property type="molecule type" value="Genomic_DNA"/>
</dbReference>
<reference evidence="2 3" key="1">
    <citation type="submission" date="2019-03" db="EMBL/GenBank/DDBJ databases">
        <title>Genomic Encyclopedia of Type Strains, Phase IV (KMG-IV): sequencing the most valuable type-strain genomes for metagenomic binning, comparative biology and taxonomic classification.</title>
        <authorList>
            <person name="Goeker M."/>
        </authorList>
    </citation>
    <scope>NUCLEOTIDE SEQUENCE [LARGE SCALE GENOMIC DNA]</scope>
    <source>
        <strain evidence="2 3">DSM 2132</strain>
    </source>
</reference>
<dbReference type="GO" id="GO:0004386">
    <property type="term" value="F:helicase activity"/>
    <property type="evidence" value="ECO:0007669"/>
    <property type="project" value="UniProtKB-KW"/>
</dbReference>
<organism evidence="2 3">
    <name type="scientific">Rhodothalassium salexigens DSM 2132</name>
    <dbReference type="NCBI Taxonomy" id="1188247"/>
    <lineage>
        <taxon>Bacteria</taxon>
        <taxon>Pseudomonadati</taxon>
        <taxon>Pseudomonadota</taxon>
        <taxon>Alphaproteobacteria</taxon>
        <taxon>Rhodothalassiales</taxon>
        <taxon>Rhodothalassiaceae</taxon>
        <taxon>Rhodothalassium</taxon>
    </lineage>
</organism>
<sequence>MSHAAPAVYTIPTGAGFLDTLAAGLLREAGGDPLALAAMTVLVPNRRAVRGLREALLRAGGGRPMVLPAMRPVGDVDEDALGFDAAVADAALDLAPAIEPTRRLILLSRLVERWRARDAAAGARTENGGGAVAPAQAVDLARDLAGLIDALHTEGIDAGAFKHLVPEAYASHWQVTLRFLDLVTELWPALLAAEGALDPAARRDRLVRALADAWRAAPPEGPVIAAGSTGTVPATADLLGVVARLPRGRVVLPGFDAAMDRDSWDAIDPQRHPAAALHPQAAMRQLLDRLGVDRAEVRPWPLDPAAEARARAVAGRVEMLREALRPAETVAAWGRVAPGDAADPLPGLSRVDLPTLRAEAAYIALALREALETPGKTAALVTPDRRLGRMVAAELRRWSVTIDDSAGEPLGATVPGVFLRLLVDAAAGGFRPVALLSLLKHPLAAGGMAPARCRALARALDARVLRGPRPVAGLAAVTRLVERGDLDDRIRADWARVAAILAPLEALLARGSVALADLVATHVRVAEALAASDAEPGAERLYVGEAGHVAADALARIGAAADALEPLAGDRYPALFTALIADATVRPRFGRHPRLSVWGPIEARLQQADLMILGGLNEGSWPPDPGHDPWMSRPMRHDLGLPALDRRVGQSAHDFVEAAAAPEVVLTRAEKVDGAPTVPSRWLVRLDAMLGGLPTGDARRRAWLDALDRPAAVVPLDPPRPTPPPAARPATLSVTQVETWMRDPYALYARKVLDLAPLDALEADPQASDRGVFMHAGLEAYFAGVGPDWPDDAAAGLIEAGWRALDAQGLADRPAVVQFWWPRYCQVARWIDAEERRRRAAGHAPLVIERMVAREVLPGFTLKAKADRVDRLADGRLAIIDYKTGTPPTDPQLAAGFAPQLPLEGWLAQLGAFGGVDEVGELAFWHVRGGDPAVAVKTVKKPDERIAQAREGLAQLVAAFRDPAMPYLSQPRPDRARGHDYDHLARVKEWQDRLDSQEDAP</sequence>
<dbReference type="Pfam" id="PF12705">
    <property type="entry name" value="PDDEXK_1"/>
    <property type="match status" value="1"/>
</dbReference>
<dbReference type="InterPro" id="IPR027417">
    <property type="entry name" value="P-loop_NTPase"/>
</dbReference>
<dbReference type="InterPro" id="IPR014153">
    <property type="entry name" value="Ds_break_AddB"/>
</dbReference>
<dbReference type="RefSeq" id="WP_132707930.1">
    <property type="nucleotide sequence ID" value="NZ_JACIGF010000003.1"/>
</dbReference>
<proteinExistence type="predicted"/>
<keyword evidence="2" id="KW-0347">Helicase</keyword>
<feature type="domain" description="PD-(D/E)XK endonuclease-like" evidence="1">
    <location>
        <begin position="731"/>
        <end position="967"/>
    </location>
</feature>
<dbReference type="AlphaFoldDB" id="A0A4R2PLB0"/>
<dbReference type="InterPro" id="IPR011604">
    <property type="entry name" value="PDDEXK-like_dom_sf"/>
</dbReference>
<keyword evidence="2" id="KW-0547">Nucleotide-binding</keyword>
<dbReference type="Proteomes" id="UP000295399">
    <property type="component" value="Unassembled WGS sequence"/>
</dbReference>
<dbReference type="Gene3D" id="3.90.320.10">
    <property type="match status" value="1"/>
</dbReference>
<gene>
    <name evidence="2" type="ORF">EV659_103283</name>
</gene>
<dbReference type="NCBIfam" id="TIGR02786">
    <property type="entry name" value="addB_alphas"/>
    <property type="match status" value="1"/>
</dbReference>
<protein>
    <submittedName>
        <fullName evidence="2">ATP-dependent helicase/nuclease subunit B</fullName>
    </submittedName>
</protein>